<dbReference type="EMBL" id="JAUEPS010000056">
    <property type="protein sequence ID" value="KAK0443930.1"/>
    <property type="molecule type" value="Genomic_DNA"/>
</dbReference>
<protein>
    <submittedName>
        <fullName evidence="1">Uncharacterized protein</fullName>
    </submittedName>
</protein>
<accession>A0AA39MS87</accession>
<proteinExistence type="predicted"/>
<dbReference type="RefSeq" id="XP_060324897.1">
    <property type="nucleotide sequence ID" value="XM_060474464.1"/>
</dbReference>
<comment type="caution">
    <text evidence="1">The sequence shown here is derived from an EMBL/GenBank/DDBJ whole genome shotgun (WGS) entry which is preliminary data.</text>
</comment>
<name>A0AA39MS87_ARMTA</name>
<dbReference type="AlphaFoldDB" id="A0AA39MS87"/>
<sequence length="94" mass="10731">MHVAKRFQTTHSCVSRERKLRPRRIAIKLIAGNCILDQIEIFSVILVCRDFLPFFVGGFFSSWLLQGFTCPSTGYLLTVLEQRCAVDYSLESGQ</sequence>
<evidence type="ECO:0000313" key="2">
    <source>
        <dbReference type="Proteomes" id="UP001175211"/>
    </source>
</evidence>
<reference evidence="1" key="1">
    <citation type="submission" date="2023-06" db="EMBL/GenBank/DDBJ databases">
        <authorList>
            <consortium name="Lawrence Berkeley National Laboratory"/>
            <person name="Ahrendt S."/>
            <person name="Sahu N."/>
            <person name="Indic B."/>
            <person name="Wong-Bajracharya J."/>
            <person name="Merenyi Z."/>
            <person name="Ke H.-M."/>
            <person name="Monk M."/>
            <person name="Kocsube S."/>
            <person name="Drula E."/>
            <person name="Lipzen A."/>
            <person name="Balint B."/>
            <person name="Henrissat B."/>
            <person name="Andreopoulos B."/>
            <person name="Martin F.M."/>
            <person name="Harder C.B."/>
            <person name="Rigling D."/>
            <person name="Ford K.L."/>
            <person name="Foster G.D."/>
            <person name="Pangilinan J."/>
            <person name="Papanicolaou A."/>
            <person name="Barry K."/>
            <person name="LaButti K."/>
            <person name="Viragh M."/>
            <person name="Koriabine M."/>
            <person name="Yan M."/>
            <person name="Riley R."/>
            <person name="Champramary S."/>
            <person name="Plett K.L."/>
            <person name="Tsai I.J."/>
            <person name="Slot J."/>
            <person name="Sipos G."/>
            <person name="Plett J."/>
            <person name="Nagy L.G."/>
            <person name="Grigoriev I.V."/>
        </authorList>
    </citation>
    <scope>NUCLEOTIDE SEQUENCE</scope>
    <source>
        <strain evidence="1">CCBAS 213</strain>
    </source>
</reference>
<organism evidence="1 2">
    <name type="scientific">Armillaria tabescens</name>
    <name type="common">Ringless honey mushroom</name>
    <name type="synonym">Agaricus tabescens</name>
    <dbReference type="NCBI Taxonomy" id="1929756"/>
    <lineage>
        <taxon>Eukaryota</taxon>
        <taxon>Fungi</taxon>
        <taxon>Dikarya</taxon>
        <taxon>Basidiomycota</taxon>
        <taxon>Agaricomycotina</taxon>
        <taxon>Agaricomycetes</taxon>
        <taxon>Agaricomycetidae</taxon>
        <taxon>Agaricales</taxon>
        <taxon>Marasmiineae</taxon>
        <taxon>Physalacriaceae</taxon>
        <taxon>Desarmillaria</taxon>
    </lineage>
</organism>
<evidence type="ECO:0000313" key="1">
    <source>
        <dbReference type="EMBL" id="KAK0443930.1"/>
    </source>
</evidence>
<gene>
    <name evidence="1" type="ORF">EV420DRAFT_1575476</name>
</gene>
<dbReference type="GeneID" id="85358012"/>
<dbReference type="Proteomes" id="UP001175211">
    <property type="component" value="Unassembled WGS sequence"/>
</dbReference>
<keyword evidence="2" id="KW-1185">Reference proteome</keyword>